<keyword evidence="2" id="KW-1185">Reference proteome</keyword>
<name>A0A8J1XZ69_OWEFU</name>
<gene>
    <name evidence="1" type="ORF">OFUS_LOCUS19902</name>
</gene>
<accession>A0A8J1XZ69</accession>
<evidence type="ECO:0000313" key="2">
    <source>
        <dbReference type="Proteomes" id="UP000749559"/>
    </source>
</evidence>
<reference evidence="1" key="1">
    <citation type="submission" date="2022-03" db="EMBL/GenBank/DDBJ databases">
        <authorList>
            <person name="Martin C."/>
        </authorList>
    </citation>
    <scope>NUCLEOTIDE SEQUENCE</scope>
</reference>
<protein>
    <submittedName>
        <fullName evidence="1">Uncharacterized protein</fullName>
    </submittedName>
</protein>
<proteinExistence type="predicted"/>
<sequence length="201" mass="22784">MCGNPTKGHLGPYGPSCTIKETNENMNFHTKEEVEHTQVTQPPWMNAILEMGKQIAELTVVTSKIQKDQDEMRTFMLQNISKPVQTLPLLPEQPPLPSNVHTGDINLQVSHEGCKVGVPPKISKSIVNGEYVNMTELLPTNLYNQYIDVQGNEQIICSDNGELKLAKKHKQTHIQSFMTWMTAWNIYELIVMEKHPGVYNE</sequence>
<comment type="caution">
    <text evidence="1">The sequence shown here is derived from an EMBL/GenBank/DDBJ whole genome shotgun (WGS) entry which is preliminary data.</text>
</comment>
<dbReference type="AlphaFoldDB" id="A0A8J1XZ69"/>
<feature type="non-terminal residue" evidence="1">
    <location>
        <position position="201"/>
    </location>
</feature>
<dbReference type="Proteomes" id="UP000749559">
    <property type="component" value="Unassembled WGS sequence"/>
</dbReference>
<organism evidence="1 2">
    <name type="scientific">Owenia fusiformis</name>
    <name type="common">Polychaete worm</name>
    <dbReference type="NCBI Taxonomy" id="6347"/>
    <lineage>
        <taxon>Eukaryota</taxon>
        <taxon>Metazoa</taxon>
        <taxon>Spiralia</taxon>
        <taxon>Lophotrochozoa</taxon>
        <taxon>Annelida</taxon>
        <taxon>Polychaeta</taxon>
        <taxon>Sedentaria</taxon>
        <taxon>Canalipalpata</taxon>
        <taxon>Sabellida</taxon>
        <taxon>Oweniida</taxon>
        <taxon>Oweniidae</taxon>
        <taxon>Owenia</taxon>
    </lineage>
</organism>
<evidence type="ECO:0000313" key="1">
    <source>
        <dbReference type="EMBL" id="CAH1795348.1"/>
    </source>
</evidence>
<dbReference type="EMBL" id="CAIIXF020000009">
    <property type="protein sequence ID" value="CAH1795348.1"/>
    <property type="molecule type" value="Genomic_DNA"/>
</dbReference>